<reference evidence="1 2" key="1">
    <citation type="submission" date="2016-01" db="EMBL/GenBank/DDBJ databases">
        <authorList>
            <person name="Oliw E.H."/>
        </authorList>
    </citation>
    <scope>NUCLEOTIDE SEQUENCE [LARGE SCALE GENOMIC DNA]</scope>
    <source>
        <strain evidence="1 2">Kerr 14</strain>
    </source>
</reference>
<name>A0A1S7SB65_AGRTU</name>
<sequence>MPLIRLDIASVRFFEPHYRCASAIKPTPRGPLSGPSPAMLPGKDQLAPLQRVLLCRMYDHVLFVGFRYLCFFLKADAALSGGEAYAANWDCFPAYDLPLPSRHLRQSCQHADRFCWQDAISRVAALSRKQSSLTPRTLRTGCKIMCRGHGASNFR</sequence>
<protein>
    <submittedName>
        <fullName evidence="1">Uncharacterized protein</fullName>
    </submittedName>
</protein>
<accession>A0A1S7SB65</accession>
<proteinExistence type="predicted"/>
<evidence type="ECO:0000313" key="2">
    <source>
        <dbReference type="Proteomes" id="UP000191897"/>
    </source>
</evidence>
<gene>
    <name evidence="1" type="ORF">AGR4C_pa50032</name>
</gene>
<organism evidence="1 2">
    <name type="scientific">Agrobacterium tumefaciens str. Kerr 14</name>
    <dbReference type="NCBI Taxonomy" id="1183424"/>
    <lineage>
        <taxon>Bacteria</taxon>
        <taxon>Pseudomonadati</taxon>
        <taxon>Pseudomonadota</taxon>
        <taxon>Alphaproteobacteria</taxon>
        <taxon>Hyphomicrobiales</taxon>
        <taxon>Rhizobiaceae</taxon>
        <taxon>Rhizobium/Agrobacterium group</taxon>
        <taxon>Agrobacterium</taxon>
        <taxon>Agrobacterium tumefaciens complex</taxon>
    </lineage>
</organism>
<dbReference type="Proteomes" id="UP000191897">
    <property type="component" value="Unassembled WGS sequence"/>
</dbReference>
<dbReference type="AlphaFoldDB" id="A0A1S7SB65"/>
<evidence type="ECO:0000313" key="1">
    <source>
        <dbReference type="EMBL" id="CUX65503.1"/>
    </source>
</evidence>
<dbReference type="EMBL" id="FBWC01000036">
    <property type="protein sequence ID" value="CUX65503.1"/>
    <property type="molecule type" value="Genomic_DNA"/>
</dbReference>